<dbReference type="PANTHER" id="PTHR33110">
    <property type="entry name" value="F-BOX/KELCH-REPEAT PROTEIN-RELATED"/>
    <property type="match status" value="1"/>
</dbReference>
<evidence type="ECO:0000259" key="1">
    <source>
        <dbReference type="Pfam" id="PF03478"/>
    </source>
</evidence>
<organism evidence="3 4">
    <name type="scientific">Lolium multiflorum</name>
    <name type="common">Italian ryegrass</name>
    <name type="synonym">Lolium perenne subsp. multiflorum</name>
    <dbReference type="NCBI Taxonomy" id="4521"/>
    <lineage>
        <taxon>Eukaryota</taxon>
        <taxon>Viridiplantae</taxon>
        <taxon>Streptophyta</taxon>
        <taxon>Embryophyta</taxon>
        <taxon>Tracheophyta</taxon>
        <taxon>Spermatophyta</taxon>
        <taxon>Magnoliopsida</taxon>
        <taxon>Liliopsida</taxon>
        <taxon>Poales</taxon>
        <taxon>Poaceae</taxon>
        <taxon>BOP clade</taxon>
        <taxon>Pooideae</taxon>
        <taxon>Poodae</taxon>
        <taxon>Poeae</taxon>
        <taxon>Poeae Chloroplast Group 2 (Poeae type)</taxon>
        <taxon>Loliodinae</taxon>
        <taxon>Loliinae</taxon>
        <taxon>Lolium</taxon>
    </lineage>
</organism>
<dbReference type="Proteomes" id="UP001231189">
    <property type="component" value="Unassembled WGS sequence"/>
</dbReference>
<evidence type="ECO:0000259" key="2">
    <source>
        <dbReference type="Pfam" id="PF12937"/>
    </source>
</evidence>
<evidence type="ECO:0000313" key="4">
    <source>
        <dbReference type="Proteomes" id="UP001231189"/>
    </source>
</evidence>
<evidence type="ECO:0008006" key="5">
    <source>
        <dbReference type="Google" id="ProtNLM"/>
    </source>
</evidence>
<feature type="domain" description="KIB1-4 beta-propeller" evidence="1">
    <location>
        <begin position="82"/>
        <end position="324"/>
    </location>
</feature>
<dbReference type="Gene3D" id="1.20.1280.50">
    <property type="match status" value="1"/>
</dbReference>
<dbReference type="Pfam" id="PF03478">
    <property type="entry name" value="Beta-prop_KIB1-4"/>
    <property type="match status" value="1"/>
</dbReference>
<evidence type="ECO:0000313" key="3">
    <source>
        <dbReference type="EMBL" id="KAK1670446.1"/>
    </source>
</evidence>
<gene>
    <name evidence="3" type="ORF">QYE76_058605</name>
</gene>
<proteinExistence type="predicted"/>
<dbReference type="InterPro" id="IPR001810">
    <property type="entry name" value="F-box_dom"/>
</dbReference>
<feature type="domain" description="F-box" evidence="2">
    <location>
        <begin position="12"/>
        <end position="47"/>
    </location>
</feature>
<dbReference type="Pfam" id="PF12937">
    <property type="entry name" value="F-box-like"/>
    <property type="match status" value="1"/>
</dbReference>
<name>A0AAD8T756_LOLMU</name>
<reference evidence="3" key="1">
    <citation type="submission" date="2023-07" db="EMBL/GenBank/DDBJ databases">
        <title>A chromosome-level genome assembly of Lolium multiflorum.</title>
        <authorList>
            <person name="Chen Y."/>
            <person name="Copetti D."/>
            <person name="Kolliker R."/>
            <person name="Studer B."/>
        </authorList>
    </citation>
    <scope>NUCLEOTIDE SEQUENCE</scope>
    <source>
        <strain evidence="3">02402/16</strain>
        <tissue evidence="3">Leaf</tissue>
    </source>
</reference>
<dbReference type="InterPro" id="IPR005174">
    <property type="entry name" value="KIB1-4_b-propeller"/>
</dbReference>
<dbReference type="AlphaFoldDB" id="A0AAD8T756"/>
<dbReference type="InterPro" id="IPR036047">
    <property type="entry name" value="F-box-like_dom_sf"/>
</dbReference>
<dbReference type="PANTHER" id="PTHR33110:SF38">
    <property type="entry name" value="DUF295 DOMAIN-CONTAINING PROTEIN"/>
    <property type="match status" value="1"/>
</dbReference>
<dbReference type="EMBL" id="JAUUTY010000003">
    <property type="protein sequence ID" value="KAK1670446.1"/>
    <property type="molecule type" value="Genomic_DNA"/>
</dbReference>
<keyword evidence="4" id="KW-1185">Reference proteome</keyword>
<accession>A0AAD8T756</accession>
<dbReference type="SUPFAM" id="SSF81383">
    <property type="entry name" value="F-box domain"/>
    <property type="match status" value="1"/>
</dbReference>
<protein>
    <recommendedName>
        <fullName evidence="5">F-box domain-containing protein</fullName>
    </recommendedName>
</protein>
<sequence>MSVGDGIRRPSWSDLPDDNLADVYHRLSSAPDRARFACVCTSWRRITPPPLVPVLLPWTTQGSDRKGYRRRRALDLESGMPTRVQLPWFARDKVLVGSYNRGWVAAVSKHNQLMIINLSSGAQLPLSNKQRIIGCTCMAAARSAWTREVQKIIFSDYPDSSSGEGCILAAITVHLKLAVCRVSSPDNGWLTQGCGTDDDKLFMDIAFCKGELYGLAHHQVYKFQIGARKDNPHVVTTAAIIRIESSPYVHKLGVAYHVRYIFELHGKLTMALQADYTEVHRCEARYFVVLKLDATPCGGYMWTEVTTLGDNALFLSPTFSQAMEVPPEGLRTMEGMQKTGSASDFTADVAEPAAYIHETRAAQPTGSIKGYRIVADVENRLSSPDSRSG</sequence>
<comment type="caution">
    <text evidence="3">The sequence shown here is derived from an EMBL/GenBank/DDBJ whole genome shotgun (WGS) entry which is preliminary data.</text>
</comment>